<dbReference type="Gene3D" id="3.40.640.10">
    <property type="entry name" value="Type I PLP-dependent aspartate aminotransferase-like (Major domain)"/>
    <property type="match status" value="1"/>
</dbReference>
<comment type="cofactor">
    <cofactor evidence="1">
        <name>pyridoxal 5'-phosphate</name>
        <dbReference type="ChEBI" id="CHEBI:597326"/>
    </cofactor>
</comment>
<dbReference type="InterPro" id="IPR015424">
    <property type="entry name" value="PyrdxlP-dep_Trfase"/>
</dbReference>
<sequence>MALDLAGAESKRLRERALSVIPGAVNSNIRLSAPPVFFGRASGATLWDVDGRDYIDYVLGQGPHFLGHACERVNAAVAEACAQGMLFGASQALEVEAAELVLQALGWAERLRLGLTGTECVQAALRLSRAVTGRRKFVRFDGHYHGWLDNVLISPDERARQASDGQVGEYLNDSFILDWNDADALAELLREHGDSICAVIMEPVMVNTGGIEPRPGYLRRVRELCDQYGVVLIFDEVITGFRVARGGAVERYGVVPDLAIYGKAIGGGWPVAAVAGRADLMDEFGSGRVNHSGTFNGSVMAAAAVVATQRLLAENSPYDRVADYGNALMKGLAAVAADHGVALNVHGLPAAFHVSLGPQMPVPDLRTLNELDLAGYAALTDRFVAQGLWVMRRGIWFVSAAHGDAELDRTLDRFGAALGGASS</sequence>
<dbReference type="PANTHER" id="PTHR43713">
    <property type="entry name" value="GLUTAMATE-1-SEMIALDEHYDE 2,1-AMINOMUTASE"/>
    <property type="match status" value="1"/>
</dbReference>
<accession>A0ABX0Y483</accession>
<dbReference type="PROSITE" id="PS00600">
    <property type="entry name" value="AA_TRANSFER_CLASS_3"/>
    <property type="match status" value="1"/>
</dbReference>
<evidence type="ECO:0000313" key="4">
    <source>
        <dbReference type="EMBL" id="NJC72952.1"/>
    </source>
</evidence>
<dbReference type="InterPro" id="IPR049704">
    <property type="entry name" value="Aminotrans_3_PPA_site"/>
</dbReference>
<dbReference type="GO" id="GO:0008483">
    <property type="term" value="F:transaminase activity"/>
    <property type="evidence" value="ECO:0007669"/>
    <property type="project" value="UniProtKB-KW"/>
</dbReference>
<name>A0ABX0Y483_9ACTN</name>
<reference evidence="4 5" key="1">
    <citation type="submission" date="2020-03" db="EMBL/GenBank/DDBJ databases">
        <title>WGS of the type strain of Planosporangium spp.</title>
        <authorList>
            <person name="Thawai C."/>
        </authorList>
    </citation>
    <scope>NUCLEOTIDE SEQUENCE [LARGE SCALE GENOMIC DNA]</scope>
    <source>
        <strain evidence="4 5">TBRC 5610</strain>
    </source>
</reference>
<evidence type="ECO:0000313" key="5">
    <source>
        <dbReference type="Proteomes" id="UP000722989"/>
    </source>
</evidence>
<dbReference type="Pfam" id="PF00202">
    <property type="entry name" value="Aminotran_3"/>
    <property type="match status" value="1"/>
</dbReference>
<dbReference type="InterPro" id="IPR005814">
    <property type="entry name" value="Aminotrans_3"/>
</dbReference>
<keyword evidence="2 3" id="KW-0663">Pyridoxal phosphate</keyword>
<organism evidence="4 5">
    <name type="scientific">Planosporangium thailandense</name>
    <dbReference type="NCBI Taxonomy" id="765197"/>
    <lineage>
        <taxon>Bacteria</taxon>
        <taxon>Bacillati</taxon>
        <taxon>Actinomycetota</taxon>
        <taxon>Actinomycetes</taxon>
        <taxon>Micromonosporales</taxon>
        <taxon>Micromonosporaceae</taxon>
        <taxon>Planosporangium</taxon>
    </lineage>
</organism>
<protein>
    <submittedName>
        <fullName evidence="4">Aminotransferase class III-fold pyridoxal phosphate-dependent enzyme</fullName>
    </submittedName>
</protein>
<keyword evidence="4" id="KW-0808">Transferase</keyword>
<evidence type="ECO:0000256" key="1">
    <source>
        <dbReference type="ARBA" id="ARBA00001933"/>
    </source>
</evidence>
<proteinExistence type="inferred from homology"/>
<evidence type="ECO:0000256" key="2">
    <source>
        <dbReference type="ARBA" id="ARBA00022898"/>
    </source>
</evidence>
<dbReference type="SUPFAM" id="SSF53383">
    <property type="entry name" value="PLP-dependent transferases"/>
    <property type="match status" value="1"/>
</dbReference>
<dbReference type="Gene3D" id="3.90.1150.10">
    <property type="entry name" value="Aspartate Aminotransferase, domain 1"/>
    <property type="match status" value="1"/>
</dbReference>
<dbReference type="EMBL" id="JAATVY010000023">
    <property type="protein sequence ID" value="NJC72952.1"/>
    <property type="molecule type" value="Genomic_DNA"/>
</dbReference>
<dbReference type="InterPro" id="IPR015421">
    <property type="entry name" value="PyrdxlP-dep_Trfase_major"/>
</dbReference>
<dbReference type="InterPro" id="IPR015422">
    <property type="entry name" value="PyrdxlP-dep_Trfase_small"/>
</dbReference>
<evidence type="ECO:0000256" key="3">
    <source>
        <dbReference type="RuleBase" id="RU003560"/>
    </source>
</evidence>
<dbReference type="RefSeq" id="WP_167927862.1">
    <property type="nucleotide sequence ID" value="NZ_JAATVY010000023.1"/>
</dbReference>
<dbReference type="Proteomes" id="UP000722989">
    <property type="component" value="Unassembled WGS sequence"/>
</dbReference>
<keyword evidence="5" id="KW-1185">Reference proteome</keyword>
<keyword evidence="4" id="KW-0032">Aminotransferase</keyword>
<gene>
    <name evidence="4" type="ORF">HC031_25010</name>
</gene>
<dbReference type="CDD" id="cd00610">
    <property type="entry name" value="OAT_like"/>
    <property type="match status" value="1"/>
</dbReference>
<comment type="caution">
    <text evidence="4">The sequence shown here is derived from an EMBL/GenBank/DDBJ whole genome shotgun (WGS) entry which is preliminary data.</text>
</comment>
<comment type="similarity">
    <text evidence="3">Belongs to the class-III pyridoxal-phosphate-dependent aminotransferase family.</text>
</comment>
<dbReference type="PANTHER" id="PTHR43713:SF3">
    <property type="entry name" value="GLUTAMATE-1-SEMIALDEHYDE 2,1-AMINOMUTASE 1, CHLOROPLASTIC-RELATED"/>
    <property type="match status" value="1"/>
</dbReference>